<organism evidence="1 2">
    <name type="scientific">Limosa lapponica baueri</name>
    <dbReference type="NCBI Taxonomy" id="1758121"/>
    <lineage>
        <taxon>Eukaryota</taxon>
        <taxon>Metazoa</taxon>
        <taxon>Chordata</taxon>
        <taxon>Craniata</taxon>
        <taxon>Vertebrata</taxon>
        <taxon>Euteleostomi</taxon>
        <taxon>Archelosauria</taxon>
        <taxon>Archosauria</taxon>
        <taxon>Dinosauria</taxon>
        <taxon>Saurischia</taxon>
        <taxon>Theropoda</taxon>
        <taxon>Coelurosauria</taxon>
        <taxon>Aves</taxon>
        <taxon>Neognathae</taxon>
        <taxon>Neoaves</taxon>
        <taxon>Charadriiformes</taxon>
        <taxon>Scolopacidae</taxon>
        <taxon>Limosa</taxon>
    </lineage>
</organism>
<protein>
    <submittedName>
        <fullName evidence="1">Uncharacterized protein</fullName>
    </submittedName>
</protein>
<reference evidence="2" key="1">
    <citation type="submission" date="2017-11" db="EMBL/GenBank/DDBJ databases">
        <authorList>
            <person name="Lima N.C."/>
            <person name="Parody-Merino A.M."/>
            <person name="Battley P.F."/>
            <person name="Fidler A.E."/>
            <person name="Prosdocimi F."/>
        </authorList>
    </citation>
    <scope>NUCLEOTIDE SEQUENCE [LARGE SCALE GENOMIC DNA]</scope>
</reference>
<dbReference type="EMBL" id="KZ506396">
    <property type="protein sequence ID" value="PKU39851.1"/>
    <property type="molecule type" value="Genomic_DNA"/>
</dbReference>
<name>A0A2I0U1D4_LIMLA</name>
<proteinExistence type="predicted"/>
<reference evidence="2" key="2">
    <citation type="submission" date="2017-12" db="EMBL/GenBank/DDBJ databases">
        <title>Genome sequence of the Bar-tailed Godwit (Limosa lapponica baueri).</title>
        <authorList>
            <person name="Lima N.C.B."/>
            <person name="Parody-Merino A.M."/>
            <person name="Battley P.F."/>
            <person name="Fidler A.E."/>
            <person name="Prosdocimi F."/>
        </authorList>
    </citation>
    <scope>NUCLEOTIDE SEQUENCE [LARGE SCALE GENOMIC DNA]</scope>
</reference>
<evidence type="ECO:0000313" key="1">
    <source>
        <dbReference type="EMBL" id="PKU39851.1"/>
    </source>
</evidence>
<accession>A0A2I0U1D4</accession>
<sequence length="281" mass="30396">MMKIPYLHNARKAPIDVDVLPLLLMGSVTLASGGSVLEPAGIGSVRHGGSFWHLLIEDTPYYQHLATQAKYKLALNNVEVPITIQLTVDPDQQGYPAVNIIANPTEHLLVHVVPVLRAPELDAVLQVGSHESGVEGQNHLPRPAGHAFDVAQDAVGFLNCKRTLLAYVELLINQHPQVLLLRAALNPFTTQPVLISGISPTHVQDPALGLVEPQEVLTGPLLKPVQVPLDGIQSLRHVNLTTQIGVIGKLAEVALNPKIHVTNKDIKKHRSLKKCHSSSSC</sequence>
<keyword evidence="2" id="KW-1185">Reference proteome</keyword>
<evidence type="ECO:0000313" key="2">
    <source>
        <dbReference type="Proteomes" id="UP000233556"/>
    </source>
</evidence>
<dbReference type="OrthoDB" id="9218575at2759"/>
<dbReference type="Proteomes" id="UP000233556">
    <property type="component" value="Unassembled WGS sequence"/>
</dbReference>
<gene>
    <name evidence="1" type="ORF">llap_9848</name>
</gene>
<dbReference type="AlphaFoldDB" id="A0A2I0U1D4"/>